<feature type="region of interest" description="Disordered" evidence="1">
    <location>
        <begin position="198"/>
        <end position="222"/>
    </location>
</feature>
<organism evidence="2 3">
    <name type="scientific">Anaeramoeba ignava</name>
    <name type="common">Anaerobic marine amoeba</name>
    <dbReference type="NCBI Taxonomy" id="1746090"/>
    <lineage>
        <taxon>Eukaryota</taxon>
        <taxon>Metamonada</taxon>
        <taxon>Anaeramoebidae</taxon>
        <taxon>Anaeramoeba</taxon>
    </lineage>
</organism>
<name>A0A9Q0RG79_ANAIG</name>
<dbReference type="AlphaFoldDB" id="A0A9Q0RG79"/>
<evidence type="ECO:0000313" key="3">
    <source>
        <dbReference type="Proteomes" id="UP001149090"/>
    </source>
</evidence>
<dbReference type="EMBL" id="JAPDFW010000022">
    <property type="protein sequence ID" value="KAJ5079796.1"/>
    <property type="molecule type" value="Genomic_DNA"/>
</dbReference>
<dbReference type="Proteomes" id="UP001149090">
    <property type="component" value="Unassembled WGS sequence"/>
</dbReference>
<comment type="caution">
    <text evidence="2">The sequence shown here is derived from an EMBL/GenBank/DDBJ whole genome shotgun (WGS) entry which is preliminary data.</text>
</comment>
<sequence>MDTKKPFNFTIEEQNKHTTSFLFDPPIIFKDFGKNQVDYNVLDDEDPFNIFDSVNPFDFDQYPFDSENPFNFDQYPFDSPNEIGIDGLDFNSHEQPFLPNKKESIQDILFAKDEQKEEENQEKEEIPKFNQINSFEKISYSQALKEITQDQDEQDEQNKIEQIEENQIEQNEQNKENQIEENKIEQIEQIEENKIEQIEKPKRKRRAKRKKQQYEDLNPKRAKKFQLAMKQASKKTNIEGETVVLRRLKEIAKIFGTKFSYIERANKEISINGKLTTWNNLGLEKGDKIVITDSLIYNEGKIRFEKAKNPKPIEKYIENVRHSYLKAFKNHGFQKDNKYEQGKMIFMLL</sequence>
<proteinExistence type="predicted"/>
<accession>A0A9Q0RG79</accession>
<reference evidence="2" key="1">
    <citation type="submission" date="2022-10" db="EMBL/GenBank/DDBJ databases">
        <title>Novel sulphate-reducing endosymbionts in the free-living metamonad Anaeramoeba.</title>
        <authorList>
            <person name="Jerlstrom-Hultqvist J."/>
            <person name="Cepicka I."/>
            <person name="Gallot-Lavallee L."/>
            <person name="Salas-Leiva D."/>
            <person name="Curtis B.A."/>
            <person name="Zahonova K."/>
            <person name="Pipaliya S."/>
            <person name="Dacks J."/>
            <person name="Roger A.J."/>
        </authorList>
    </citation>
    <scope>NUCLEOTIDE SEQUENCE</scope>
    <source>
        <strain evidence="2">BMAN</strain>
    </source>
</reference>
<evidence type="ECO:0000313" key="2">
    <source>
        <dbReference type="EMBL" id="KAJ5079796.1"/>
    </source>
</evidence>
<evidence type="ECO:0000256" key="1">
    <source>
        <dbReference type="SAM" id="MobiDB-lite"/>
    </source>
</evidence>
<gene>
    <name evidence="2" type="ORF">M0811_04109</name>
</gene>
<protein>
    <submittedName>
        <fullName evidence="2">Uncharacterized protein</fullName>
    </submittedName>
</protein>
<feature type="compositionally biased region" description="Basic residues" evidence="1">
    <location>
        <begin position="201"/>
        <end position="211"/>
    </location>
</feature>
<keyword evidence="3" id="KW-1185">Reference proteome</keyword>